<reference evidence="2 3" key="1">
    <citation type="submission" date="2020-09" db="EMBL/GenBank/DDBJ databases">
        <title>Genome sequencing and assembly of Pontibacter sp.</title>
        <authorList>
            <person name="Chhetri G."/>
        </authorList>
    </citation>
    <scope>NUCLEOTIDE SEQUENCE [LARGE SCALE GENOMIC DNA]</scope>
    <source>
        <strain evidence="2 3">JH31</strain>
    </source>
</reference>
<dbReference type="Proteomes" id="UP000625551">
    <property type="component" value="Unassembled WGS sequence"/>
</dbReference>
<keyword evidence="1" id="KW-1133">Transmembrane helix</keyword>
<sequence>MRTLRHPVYLICVLLFMVNQALELAHVFIPLLFSYLDDLLAMPMVLTLILAAERAYFRNGSFVLPWTWVAGAVAAFAFFFELVLPPFSPKHTADWLDAVAYTCGGALFFFTINQPLRTRDTHS</sequence>
<keyword evidence="1" id="KW-0812">Transmembrane</keyword>
<accession>A0ABR7XGN4</accession>
<organism evidence="2 3">
    <name type="scientific">Pontibacter aquaedesilientis</name>
    <dbReference type="NCBI Taxonomy" id="2766980"/>
    <lineage>
        <taxon>Bacteria</taxon>
        <taxon>Pseudomonadati</taxon>
        <taxon>Bacteroidota</taxon>
        <taxon>Cytophagia</taxon>
        <taxon>Cytophagales</taxon>
        <taxon>Hymenobacteraceae</taxon>
        <taxon>Pontibacter</taxon>
    </lineage>
</organism>
<evidence type="ECO:0000313" key="2">
    <source>
        <dbReference type="EMBL" id="MBD1397459.1"/>
    </source>
</evidence>
<comment type="caution">
    <text evidence="2">The sequence shown here is derived from an EMBL/GenBank/DDBJ whole genome shotgun (WGS) entry which is preliminary data.</text>
</comment>
<proteinExistence type="predicted"/>
<feature type="transmembrane region" description="Helical" evidence="1">
    <location>
        <begin position="63"/>
        <end position="83"/>
    </location>
</feature>
<protein>
    <submittedName>
        <fullName evidence="2">Magnesium citrate secondary transporter</fullName>
    </submittedName>
</protein>
<feature type="transmembrane region" description="Helical" evidence="1">
    <location>
        <begin position="39"/>
        <end position="56"/>
    </location>
</feature>
<gene>
    <name evidence="2" type="ORF">H9Q13_09800</name>
</gene>
<evidence type="ECO:0000256" key="1">
    <source>
        <dbReference type="SAM" id="Phobius"/>
    </source>
</evidence>
<evidence type="ECO:0000313" key="3">
    <source>
        <dbReference type="Proteomes" id="UP000625551"/>
    </source>
</evidence>
<feature type="transmembrane region" description="Helical" evidence="1">
    <location>
        <begin position="95"/>
        <end position="112"/>
    </location>
</feature>
<name>A0ABR7XGN4_9BACT</name>
<dbReference type="RefSeq" id="WP_191183611.1">
    <property type="nucleotide sequence ID" value="NZ_JACXAJ010000003.1"/>
</dbReference>
<keyword evidence="3" id="KW-1185">Reference proteome</keyword>
<keyword evidence="1" id="KW-0472">Membrane</keyword>
<dbReference type="EMBL" id="JACXAJ010000003">
    <property type="protein sequence ID" value="MBD1397459.1"/>
    <property type="molecule type" value="Genomic_DNA"/>
</dbReference>
<feature type="transmembrane region" description="Helical" evidence="1">
    <location>
        <begin position="7"/>
        <end position="33"/>
    </location>
</feature>